<dbReference type="InterPro" id="IPR017599">
    <property type="entry name" value="DNA_S_DndD"/>
</dbReference>
<evidence type="ECO:0000256" key="3">
    <source>
        <dbReference type="ARBA" id="ARBA00013368"/>
    </source>
</evidence>
<dbReference type="Pfam" id="PF13476">
    <property type="entry name" value="AAA_23"/>
    <property type="match status" value="1"/>
</dbReference>
<dbReference type="PANTHER" id="PTHR32114:SF2">
    <property type="entry name" value="ABC TRANSPORTER ABCH.3"/>
    <property type="match status" value="1"/>
</dbReference>
<evidence type="ECO:0000256" key="4">
    <source>
        <dbReference type="SAM" id="Coils"/>
    </source>
</evidence>
<keyword evidence="4" id="KW-0175">Coiled coil</keyword>
<dbReference type="SUPFAM" id="SSF52540">
    <property type="entry name" value="P-loop containing nucleoside triphosphate hydrolases"/>
    <property type="match status" value="1"/>
</dbReference>
<dbReference type="OrthoDB" id="9795626at2"/>
<reference evidence="6 7" key="1">
    <citation type="submission" date="2016-10" db="EMBL/GenBank/DDBJ databases">
        <authorList>
            <person name="de Groot N.N."/>
        </authorList>
    </citation>
    <scope>NUCLEOTIDE SEQUENCE [LARGE SCALE GENOMIC DNA]</scope>
    <source>
        <strain evidence="6 7">DSM 21741</strain>
    </source>
</reference>
<dbReference type="PANTHER" id="PTHR32114">
    <property type="entry name" value="ABC TRANSPORTER ABCH.3"/>
    <property type="match status" value="1"/>
</dbReference>
<evidence type="ECO:0000313" key="6">
    <source>
        <dbReference type="EMBL" id="SDT34828.1"/>
    </source>
</evidence>
<dbReference type="InterPro" id="IPR027417">
    <property type="entry name" value="P-loop_NTPase"/>
</dbReference>
<organism evidence="6 7">
    <name type="scientific">Friedmanniella luteola</name>
    <dbReference type="NCBI Taxonomy" id="546871"/>
    <lineage>
        <taxon>Bacteria</taxon>
        <taxon>Bacillati</taxon>
        <taxon>Actinomycetota</taxon>
        <taxon>Actinomycetes</taxon>
        <taxon>Propionibacteriales</taxon>
        <taxon>Nocardioidaceae</taxon>
        <taxon>Friedmanniella</taxon>
    </lineage>
</organism>
<evidence type="ECO:0000259" key="5">
    <source>
        <dbReference type="Pfam" id="PF13476"/>
    </source>
</evidence>
<evidence type="ECO:0000256" key="1">
    <source>
        <dbReference type="ARBA" id="ARBA00006930"/>
    </source>
</evidence>
<dbReference type="InterPro" id="IPR038729">
    <property type="entry name" value="Rad50/SbcC_AAA"/>
</dbReference>
<dbReference type="EMBL" id="LT629749">
    <property type="protein sequence ID" value="SDT34828.1"/>
    <property type="molecule type" value="Genomic_DNA"/>
</dbReference>
<dbReference type="NCBIfam" id="TIGR03185">
    <property type="entry name" value="DNA_S_dndD"/>
    <property type="match status" value="1"/>
</dbReference>
<dbReference type="GO" id="GO:0006302">
    <property type="term" value="P:double-strand break repair"/>
    <property type="evidence" value="ECO:0007669"/>
    <property type="project" value="InterPro"/>
</dbReference>
<comment type="similarity">
    <text evidence="1">Belongs to the SMC family. SbcC subfamily.</text>
</comment>
<comment type="subunit">
    <text evidence="2">Heterodimer of SbcC and SbcD.</text>
</comment>
<dbReference type="RefSeq" id="WP_091414966.1">
    <property type="nucleotide sequence ID" value="NZ_LT629749.1"/>
</dbReference>
<name>A0A1H1ZM95_9ACTN</name>
<accession>A0A1H1ZM95</accession>
<dbReference type="Proteomes" id="UP000199092">
    <property type="component" value="Chromosome I"/>
</dbReference>
<dbReference type="AlphaFoldDB" id="A0A1H1ZM95"/>
<proteinExistence type="inferred from homology"/>
<dbReference type="GO" id="GO:0016887">
    <property type="term" value="F:ATP hydrolysis activity"/>
    <property type="evidence" value="ECO:0007669"/>
    <property type="project" value="InterPro"/>
</dbReference>
<protein>
    <recommendedName>
        <fullName evidence="3">Nuclease SbcCD subunit C</fullName>
    </recommendedName>
</protein>
<dbReference type="STRING" id="546871.SAMN04488543_3873"/>
<feature type="domain" description="Rad50/SbcC-type AAA" evidence="5">
    <location>
        <begin position="6"/>
        <end position="231"/>
    </location>
</feature>
<feature type="coiled-coil region" evidence="4">
    <location>
        <begin position="204"/>
        <end position="284"/>
    </location>
</feature>
<sequence length="659" mass="73310">MLLRELVLHDVGVYRGRQILPLTTTPDRPVVLIGGLNGCGKTTLLDSLQLVMYGSRARCSGRAGRSYDEFLRSLINHKASAADGAAIRLSFDVELEGFTHEYIVHRSWRVVGKKLRESLEVRLDGRHSRSLSEGWAEHVEELLPLEIASLFFFDGEKIEALADPERAAAVVRTAVHSLLGIGTLDQLRIDLVALQRRQVVPGDDEAGEQRVAQLGEELKDAQAQLDAVALSRGRLEVQHNKAELDLSKAEEAFLRDGGALFEERQRLEHEYALATDQVTSLRSDLQRLADGVLPLALVGQLVVDLQAQADVEGSTQRGEQLVELLAQRDQWLLEQLPSHERLDLAVALQEDRERRLPNGGGLRYLELSDAAWSKLTLTDAAIAQDRLVAADRLRQLSDAANRATELEQQLAGVPAEDAIAARLQDREVKRLAHARLGGMLSMAADEQERMARVRDSCREKLDKAQADLLRYALRREDAQRVVEHSERVRDTLAALKDRLIEGHLSRIEVATLDAFGKLMRKKDLVVDLRIDPNTFGLTLRRSDGTEIDPSRLSAGERQLLAVALLWGLARVAGGRIPTVVDTPLGRLDSSHRRQLVDAYFPNAGDQVLLLSTDEEIDQPLLSRLAPAISHAYLLEHSETEHETVATAGYWWPLEVRNVA</sequence>
<gene>
    <name evidence="6" type="ORF">SAMN04488543_3873</name>
</gene>
<dbReference type="Gene3D" id="3.40.50.300">
    <property type="entry name" value="P-loop containing nucleotide triphosphate hydrolases"/>
    <property type="match status" value="2"/>
</dbReference>
<keyword evidence="7" id="KW-1185">Reference proteome</keyword>
<evidence type="ECO:0000313" key="7">
    <source>
        <dbReference type="Proteomes" id="UP000199092"/>
    </source>
</evidence>
<evidence type="ECO:0000256" key="2">
    <source>
        <dbReference type="ARBA" id="ARBA00011322"/>
    </source>
</evidence>